<evidence type="ECO:0000256" key="4">
    <source>
        <dbReference type="ARBA" id="ARBA00023134"/>
    </source>
</evidence>
<dbReference type="SUPFAM" id="SSF55073">
    <property type="entry name" value="Nucleotide cyclase"/>
    <property type="match status" value="1"/>
</dbReference>
<dbReference type="PANTHER" id="PTHR45138">
    <property type="entry name" value="REGULATORY COMPONENTS OF SENSORY TRANSDUCTION SYSTEM"/>
    <property type="match status" value="1"/>
</dbReference>
<reference evidence="8" key="1">
    <citation type="submission" date="2022-05" db="EMBL/GenBank/DDBJ databases">
        <authorList>
            <person name="Blom J."/>
        </authorList>
    </citation>
    <scope>NUCLEOTIDE SEQUENCE</scope>
    <source>
        <strain evidence="8">Type strain: CPO20170097</strain>
    </source>
</reference>
<dbReference type="NCBIfam" id="TIGR00254">
    <property type="entry name" value="GGDEF"/>
    <property type="match status" value="1"/>
</dbReference>
<organism evidence="8 9">
    <name type="scientific">Pseudocitrobacter vendiensis</name>
    <dbReference type="NCBI Taxonomy" id="2488306"/>
    <lineage>
        <taxon>Bacteria</taxon>
        <taxon>Pseudomonadati</taxon>
        <taxon>Pseudomonadota</taxon>
        <taxon>Gammaproteobacteria</taxon>
        <taxon>Enterobacterales</taxon>
        <taxon>Enterobacteriaceae</taxon>
        <taxon>Pseudocitrobacter</taxon>
    </lineage>
</organism>
<keyword evidence="4" id="KW-0547">Nucleotide-binding</keyword>
<dbReference type="PROSITE" id="PS50887">
    <property type="entry name" value="GGDEF"/>
    <property type="match status" value="1"/>
</dbReference>
<evidence type="ECO:0000313" key="9">
    <source>
        <dbReference type="Proteomes" id="UP001152651"/>
    </source>
</evidence>
<dbReference type="SMART" id="SM00267">
    <property type="entry name" value="GGDEF"/>
    <property type="match status" value="1"/>
</dbReference>
<feature type="domain" description="GGDEF" evidence="7">
    <location>
        <begin position="168"/>
        <end position="296"/>
    </location>
</feature>
<dbReference type="PANTHER" id="PTHR45138:SF9">
    <property type="entry name" value="DIGUANYLATE CYCLASE DGCM-RELATED"/>
    <property type="match status" value="1"/>
</dbReference>
<dbReference type="EC" id="2.7.7.65" evidence="3"/>
<dbReference type="InterPro" id="IPR043128">
    <property type="entry name" value="Rev_trsase/Diguanyl_cyclase"/>
</dbReference>
<dbReference type="Proteomes" id="UP001152651">
    <property type="component" value="Unassembled WGS sequence"/>
</dbReference>
<proteinExistence type="predicted"/>
<evidence type="ECO:0000313" key="8">
    <source>
        <dbReference type="EMBL" id="CAH6636088.1"/>
    </source>
</evidence>
<evidence type="ECO:0000256" key="3">
    <source>
        <dbReference type="ARBA" id="ARBA00012528"/>
    </source>
</evidence>
<evidence type="ECO:0000256" key="1">
    <source>
        <dbReference type="ARBA" id="ARBA00001946"/>
    </source>
</evidence>
<dbReference type="CDD" id="cd01949">
    <property type="entry name" value="GGDEF"/>
    <property type="match status" value="1"/>
</dbReference>
<comment type="cofactor">
    <cofactor evidence="1">
        <name>Mg(2+)</name>
        <dbReference type="ChEBI" id="CHEBI:18420"/>
    </cofactor>
</comment>
<keyword evidence="9" id="KW-1185">Reference proteome</keyword>
<feature type="transmembrane region" description="Helical" evidence="6">
    <location>
        <begin position="17"/>
        <end position="38"/>
    </location>
</feature>
<comment type="pathway">
    <text evidence="2">Purine metabolism; 3',5'-cyclic di-GMP biosynthesis.</text>
</comment>
<evidence type="ECO:0000256" key="2">
    <source>
        <dbReference type="ARBA" id="ARBA00004665"/>
    </source>
</evidence>
<feature type="transmembrane region" description="Helical" evidence="6">
    <location>
        <begin position="50"/>
        <end position="67"/>
    </location>
</feature>
<dbReference type="InterPro" id="IPR050469">
    <property type="entry name" value="Diguanylate_Cyclase"/>
</dbReference>
<evidence type="ECO:0000256" key="5">
    <source>
        <dbReference type="ARBA" id="ARBA00034247"/>
    </source>
</evidence>
<feature type="transmembrane region" description="Helical" evidence="6">
    <location>
        <begin position="79"/>
        <end position="96"/>
    </location>
</feature>
<dbReference type="InterPro" id="IPR029787">
    <property type="entry name" value="Nucleotide_cyclase"/>
</dbReference>
<accession>A0ABM9F5P4</accession>
<dbReference type="InterPro" id="IPR000160">
    <property type="entry name" value="GGDEF_dom"/>
</dbReference>
<dbReference type="Pfam" id="PF00990">
    <property type="entry name" value="GGDEF"/>
    <property type="match status" value="1"/>
</dbReference>
<evidence type="ECO:0000259" key="7">
    <source>
        <dbReference type="PROSITE" id="PS50887"/>
    </source>
</evidence>
<comment type="caution">
    <text evidence="8">The sequence shown here is derived from an EMBL/GenBank/DDBJ whole genome shotgun (WGS) entry which is preliminary data.</text>
</comment>
<dbReference type="Gene3D" id="3.30.70.270">
    <property type="match status" value="1"/>
</dbReference>
<keyword evidence="6" id="KW-1133">Transmembrane helix</keyword>
<keyword evidence="6" id="KW-0812">Transmembrane</keyword>
<protein>
    <recommendedName>
        <fullName evidence="3">diguanylate cyclase</fullName>
        <ecNumber evidence="3">2.7.7.65</ecNumber>
    </recommendedName>
</protein>
<comment type="catalytic activity">
    <reaction evidence="5">
        <text>2 GTP = 3',3'-c-di-GMP + 2 diphosphate</text>
        <dbReference type="Rhea" id="RHEA:24898"/>
        <dbReference type="ChEBI" id="CHEBI:33019"/>
        <dbReference type="ChEBI" id="CHEBI:37565"/>
        <dbReference type="ChEBI" id="CHEBI:58805"/>
        <dbReference type="EC" id="2.7.7.65"/>
    </reaction>
</comment>
<evidence type="ECO:0000256" key="6">
    <source>
        <dbReference type="SAM" id="Phobius"/>
    </source>
</evidence>
<name>A0ABM9F5P4_9ENTR</name>
<gene>
    <name evidence="8" type="ORF">FBBNIHIM_04575</name>
</gene>
<dbReference type="EMBL" id="CALSBS010000002">
    <property type="protein sequence ID" value="CAH6636088.1"/>
    <property type="molecule type" value="Genomic_DNA"/>
</dbReference>
<keyword evidence="4" id="KW-0342">GTP-binding</keyword>
<keyword evidence="6" id="KW-0472">Membrane</keyword>
<sequence length="296" mass="33672">MPIENRLEKTGVQPGRMGWVAIVFVLVVVVTMLAGNSLGNARQVLRNPGLYIDGIGLIFLIFMYWSATRVRLAHNVLRWVRYGFLLWIAGMTFDVMDEIVQQPRWMGFYCEDMLRLAGMLATAVGVYKIIQRINMLYVDARFKSLRDELTQLPNRRFFIDTIREKEGRQVSLIILDIDFFKRINDTWGHLIGDEVLFALGRQLLNLSSDSVMPARIGGEEFAIIVEGRSASDMHLFAQSVLENARTILVNGDQPLSISIGVGSRELGEAQDSFIRKVDEALYRAKNNGRGRIEWAE</sequence>